<dbReference type="EMBL" id="LCYA01000077">
    <property type="protein sequence ID" value="KWV87496.1"/>
    <property type="molecule type" value="Genomic_DNA"/>
</dbReference>
<name>A0A109LHK4_PSEFL</name>
<dbReference type="Proteomes" id="UP000061348">
    <property type="component" value="Unassembled WGS sequence"/>
</dbReference>
<gene>
    <name evidence="1" type="ORF">PFLmoz3_02779</name>
</gene>
<evidence type="ECO:0000313" key="1">
    <source>
        <dbReference type="EMBL" id="KWV87496.1"/>
    </source>
</evidence>
<protein>
    <submittedName>
        <fullName evidence="1">Uncharacterized protein</fullName>
    </submittedName>
</protein>
<dbReference type="AlphaFoldDB" id="A0A109LHK4"/>
<sequence>MARSTRLPKASMSPIITPAAIWVSFNWLTSPCKACSGSISRWPTTGCARCSAGVWALPVDFTSAWRNPRPAANTDRKP</sequence>
<dbReference type="PATRIC" id="fig|294.194.peg.3094"/>
<comment type="caution">
    <text evidence="1">The sequence shown here is derived from an EMBL/GenBank/DDBJ whole genome shotgun (WGS) entry which is preliminary data.</text>
</comment>
<evidence type="ECO:0000313" key="2">
    <source>
        <dbReference type="Proteomes" id="UP000061348"/>
    </source>
</evidence>
<proteinExistence type="predicted"/>
<reference evidence="1 2" key="1">
    <citation type="submission" date="2015-05" db="EMBL/GenBank/DDBJ databases">
        <title>A genomic and transcriptomic approach to investigate the blue pigment phenotype in Pseudomonas fluorescens.</title>
        <authorList>
            <person name="Andreani N.A."/>
            <person name="Cardazzo B."/>
        </authorList>
    </citation>
    <scope>NUCLEOTIDE SEQUENCE [LARGE SCALE GENOMIC DNA]</scope>
    <source>
        <strain evidence="1 2">Ps_22</strain>
    </source>
</reference>
<accession>A0A109LHK4</accession>
<organism evidence="1 2">
    <name type="scientific">Pseudomonas fluorescens</name>
    <dbReference type="NCBI Taxonomy" id="294"/>
    <lineage>
        <taxon>Bacteria</taxon>
        <taxon>Pseudomonadati</taxon>
        <taxon>Pseudomonadota</taxon>
        <taxon>Gammaproteobacteria</taxon>
        <taxon>Pseudomonadales</taxon>
        <taxon>Pseudomonadaceae</taxon>
        <taxon>Pseudomonas</taxon>
    </lineage>
</organism>